<dbReference type="Pfam" id="PF00443">
    <property type="entry name" value="UCH"/>
    <property type="match status" value="1"/>
</dbReference>
<dbReference type="GO" id="GO:0016579">
    <property type="term" value="P:protein deubiquitination"/>
    <property type="evidence" value="ECO:0007669"/>
    <property type="project" value="InterPro"/>
</dbReference>
<dbReference type="Gene3D" id="3.90.70.10">
    <property type="entry name" value="Cysteine proteinases"/>
    <property type="match status" value="1"/>
</dbReference>
<name>A0A1I8C262_MELHA</name>
<dbReference type="AlphaFoldDB" id="A0A1I8C262"/>
<evidence type="ECO:0000313" key="5">
    <source>
        <dbReference type="WBParaSite" id="MhA1_Contig96.frz3.gene13"/>
    </source>
</evidence>
<sequence>MLSFYAKTKISLSVFNVYLDSGSSIIALANDYTAKRKRFMSSLVNDMFRIVYCTIMACPCPLNKVIFEDRISLDVTVTFNENMPEPETDLLSCLDRHFQTWTSKQSCERCPKAEVPASMHIWRLPQILVIQLGRGKSDGTKNCRFVDFPLEGLDMSKYVHPESTEKDNIYSLYAIVVSNMSLLVYNVNLGTTH</sequence>
<dbReference type="PANTHER" id="PTHR21646">
    <property type="entry name" value="UBIQUITIN CARBOXYL-TERMINAL HYDROLASE"/>
    <property type="match status" value="1"/>
</dbReference>
<proteinExistence type="predicted"/>
<dbReference type="InterPro" id="IPR050185">
    <property type="entry name" value="Ub_carboxyl-term_hydrolase"/>
</dbReference>
<dbReference type="EC" id="3.4.19.12" evidence="2"/>
<organism evidence="4 5">
    <name type="scientific">Meloidogyne hapla</name>
    <name type="common">Root-knot nematode worm</name>
    <dbReference type="NCBI Taxonomy" id="6305"/>
    <lineage>
        <taxon>Eukaryota</taxon>
        <taxon>Metazoa</taxon>
        <taxon>Ecdysozoa</taxon>
        <taxon>Nematoda</taxon>
        <taxon>Chromadorea</taxon>
        <taxon>Rhabditida</taxon>
        <taxon>Tylenchina</taxon>
        <taxon>Tylenchomorpha</taxon>
        <taxon>Tylenchoidea</taxon>
        <taxon>Meloidogynidae</taxon>
        <taxon>Meloidogyninae</taxon>
        <taxon>Meloidogyne</taxon>
    </lineage>
</organism>
<dbReference type="GO" id="GO:0004843">
    <property type="term" value="F:cysteine-type deubiquitinase activity"/>
    <property type="evidence" value="ECO:0007669"/>
    <property type="project" value="UniProtKB-EC"/>
</dbReference>
<dbReference type="InterPro" id="IPR038765">
    <property type="entry name" value="Papain-like_cys_pep_sf"/>
</dbReference>
<dbReference type="InterPro" id="IPR001394">
    <property type="entry name" value="Peptidase_C19_UCH"/>
</dbReference>
<dbReference type="SUPFAM" id="SSF54001">
    <property type="entry name" value="Cysteine proteinases"/>
    <property type="match status" value="1"/>
</dbReference>
<protein>
    <recommendedName>
        <fullName evidence="2">ubiquitinyl hydrolase 1</fullName>
        <ecNumber evidence="2">3.4.19.12</ecNumber>
    </recommendedName>
</protein>
<keyword evidence="4" id="KW-1185">Reference proteome</keyword>
<reference evidence="5" key="1">
    <citation type="submission" date="2016-11" db="UniProtKB">
        <authorList>
            <consortium name="WormBaseParasite"/>
        </authorList>
    </citation>
    <scope>IDENTIFICATION</scope>
</reference>
<dbReference type="WBParaSite" id="MhA1_Contig96.frz3.gene13">
    <property type="protein sequence ID" value="MhA1_Contig96.frz3.gene13"/>
    <property type="gene ID" value="MhA1_Contig96.frz3.gene13"/>
</dbReference>
<evidence type="ECO:0000313" key="4">
    <source>
        <dbReference type="Proteomes" id="UP000095281"/>
    </source>
</evidence>
<comment type="catalytic activity">
    <reaction evidence="1">
        <text>Thiol-dependent hydrolysis of ester, thioester, amide, peptide and isopeptide bonds formed by the C-terminal Gly of ubiquitin (a 76-residue protein attached to proteins as an intracellular targeting signal).</text>
        <dbReference type="EC" id="3.4.19.12"/>
    </reaction>
</comment>
<evidence type="ECO:0000256" key="2">
    <source>
        <dbReference type="ARBA" id="ARBA00012759"/>
    </source>
</evidence>
<dbReference type="Proteomes" id="UP000095281">
    <property type="component" value="Unplaced"/>
</dbReference>
<dbReference type="OMA" id="YCTIMAC"/>
<feature type="domain" description="Peptidase C19 ubiquitin carboxyl-terminal hydrolase" evidence="3">
    <location>
        <begin position="35"/>
        <end position="177"/>
    </location>
</feature>
<accession>A0A1I8C262</accession>
<evidence type="ECO:0000256" key="1">
    <source>
        <dbReference type="ARBA" id="ARBA00000707"/>
    </source>
</evidence>
<evidence type="ECO:0000259" key="3">
    <source>
        <dbReference type="Pfam" id="PF00443"/>
    </source>
</evidence>